<feature type="transmembrane region" description="Helical" evidence="4">
    <location>
        <begin position="265"/>
        <end position="284"/>
    </location>
</feature>
<keyword evidence="1 4" id="KW-0812">Transmembrane</keyword>
<feature type="transmembrane region" description="Helical" evidence="4">
    <location>
        <begin position="290"/>
        <end position="310"/>
    </location>
</feature>
<dbReference type="InterPro" id="IPR011701">
    <property type="entry name" value="MFS"/>
</dbReference>
<dbReference type="GO" id="GO:0005886">
    <property type="term" value="C:plasma membrane"/>
    <property type="evidence" value="ECO:0007669"/>
    <property type="project" value="TreeGrafter"/>
</dbReference>
<dbReference type="AlphaFoldDB" id="A0A420WG09"/>
<accession>A0A420WG09</accession>
<evidence type="ECO:0000256" key="1">
    <source>
        <dbReference type="ARBA" id="ARBA00022692"/>
    </source>
</evidence>
<evidence type="ECO:0000256" key="4">
    <source>
        <dbReference type="SAM" id="Phobius"/>
    </source>
</evidence>
<gene>
    <name evidence="5" type="ORF">BCL74_1888</name>
</gene>
<dbReference type="Proteomes" id="UP000277424">
    <property type="component" value="Unassembled WGS sequence"/>
</dbReference>
<dbReference type="InterPro" id="IPR036259">
    <property type="entry name" value="MFS_trans_sf"/>
</dbReference>
<name>A0A420WG09_9PROT</name>
<keyword evidence="2 4" id="KW-1133">Transmembrane helix</keyword>
<dbReference type="Gene3D" id="1.20.1250.20">
    <property type="entry name" value="MFS general substrate transporter like domains"/>
    <property type="match status" value="2"/>
</dbReference>
<organism evidence="5 6">
    <name type="scientific">Oceanibaculum indicum</name>
    <dbReference type="NCBI Taxonomy" id="526216"/>
    <lineage>
        <taxon>Bacteria</taxon>
        <taxon>Pseudomonadati</taxon>
        <taxon>Pseudomonadota</taxon>
        <taxon>Alphaproteobacteria</taxon>
        <taxon>Rhodospirillales</taxon>
        <taxon>Oceanibaculaceae</taxon>
        <taxon>Oceanibaculum</taxon>
    </lineage>
</organism>
<dbReference type="OrthoDB" id="9810614at2"/>
<evidence type="ECO:0000313" key="5">
    <source>
        <dbReference type="EMBL" id="RKQ69954.1"/>
    </source>
</evidence>
<reference evidence="5 6" key="1">
    <citation type="submission" date="2018-10" db="EMBL/GenBank/DDBJ databases">
        <title>Comparative analysis of microorganisms from saline springs in Andes Mountain Range, Colombia.</title>
        <authorList>
            <person name="Rubin E."/>
        </authorList>
    </citation>
    <scope>NUCLEOTIDE SEQUENCE [LARGE SCALE GENOMIC DNA]</scope>
    <source>
        <strain evidence="5 6">USBA 36</strain>
    </source>
</reference>
<feature type="transmembrane region" description="Helical" evidence="4">
    <location>
        <begin position="322"/>
        <end position="343"/>
    </location>
</feature>
<proteinExistence type="predicted"/>
<feature type="transmembrane region" description="Helical" evidence="4">
    <location>
        <begin position="40"/>
        <end position="61"/>
    </location>
</feature>
<feature type="transmembrane region" description="Helical" evidence="4">
    <location>
        <begin position="98"/>
        <end position="119"/>
    </location>
</feature>
<feature type="transmembrane region" description="Helical" evidence="4">
    <location>
        <begin position="199"/>
        <end position="220"/>
    </location>
</feature>
<feature type="transmembrane region" description="Helical" evidence="4">
    <location>
        <begin position="131"/>
        <end position="152"/>
    </location>
</feature>
<dbReference type="InterPro" id="IPR047200">
    <property type="entry name" value="MFS_YcaD-like"/>
</dbReference>
<evidence type="ECO:0000256" key="2">
    <source>
        <dbReference type="ARBA" id="ARBA00022989"/>
    </source>
</evidence>
<dbReference type="GO" id="GO:0022857">
    <property type="term" value="F:transmembrane transporter activity"/>
    <property type="evidence" value="ECO:0007669"/>
    <property type="project" value="InterPro"/>
</dbReference>
<keyword evidence="3 4" id="KW-0472">Membrane</keyword>
<dbReference type="PANTHER" id="PTHR23521">
    <property type="entry name" value="TRANSPORTER MFS SUPERFAMILY"/>
    <property type="match status" value="1"/>
</dbReference>
<comment type="caution">
    <text evidence="5">The sequence shown here is derived from an EMBL/GenBank/DDBJ whole genome shotgun (WGS) entry which is preliminary data.</text>
</comment>
<dbReference type="RefSeq" id="WP_121219439.1">
    <property type="nucleotide sequence ID" value="NZ_RBIG01000002.1"/>
</dbReference>
<dbReference type="Pfam" id="PF07690">
    <property type="entry name" value="MFS_1"/>
    <property type="match status" value="1"/>
</dbReference>
<feature type="transmembrane region" description="Helical" evidence="4">
    <location>
        <begin position="355"/>
        <end position="373"/>
    </location>
</feature>
<evidence type="ECO:0000256" key="3">
    <source>
        <dbReference type="ARBA" id="ARBA00023136"/>
    </source>
</evidence>
<dbReference type="PANTHER" id="PTHR23521:SF3">
    <property type="entry name" value="MFS TRANSPORTER"/>
    <property type="match status" value="1"/>
</dbReference>
<sequence>MFGMLKTVAALLVSVALLLLANGLFSTLLAVRMTAEGFSTGLAGLVGAAYFAGLVAGSLIAHKLVERVGHIRTFAALASLISAFAMAHAIFVDPLVWAVLRGLTGICMAGVFVVTESWLNGAATNQNRGQMLSAYLITTYLALGLGQFLLTAYDPTSFVLFSLASILFSVSLVPLALDRQASPTPVQPARFSFAKLYRISPLGVIGCLASGVLTGAFYGLGPIFAAEMGLSLAGISAFMSATILGGLVLQWPVGKLSDRFDRRSVMVAVLVAAALVSLAVVPALGLSFELLLAVAALQGGLSFVVYPLSVAHTNDHIAADDLVPASAGLLIAYGAGAVIGPLGASQAMEMAGPAALYYTLALTSLLVAGFGLYRMTRRAAPTVEEQGPFVPLTRMTGVASELDPRGEEDAAAG</sequence>
<evidence type="ECO:0000313" key="6">
    <source>
        <dbReference type="Proteomes" id="UP000277424"/>
    </source>
</evidence>
<dbReference type="SUPFAM" id="SSF103473">
    <property type="entry name" value="MFS general substrate transporter"/>
    <property type="match status" value="1"/>
</dbReference>
<dbReference type="CDD" id="cd17477">
    <property type="entry name" value="MFS_YcaD_like"/>
    <property type="match status" value="1"/>
</dbReference>
<dbReference type="EMBL" id="RBIG01000002">
    <property type="protein sequence ID" value="RKQ69954.1"/>
    <property type="molecule type" value="Genomic_DNA"/>
</dbReference>
<protein>
    <submittedName>
        <fullName evidence="5">Putative MFS family arabinose efflux permease</fullName>
    </submittedName>
</protein>
<feature type="transmembrane region" description="Helical" evidence="4">
    <location>
        <begin position="232"/>
        <end position="253"/>
    </location>
</feature>
<feature type="transmembrane region" description="Helical" evidence="4">
    <location>
        <begin position="73"/>
        <end position="92"/>
    </location>
</feature>
<feature type="transmembrane region" description="Helical" evidence="4">
    <location>
        <begin position="158"/>
        <end position="178"/>
    </location>
</feature>